<evidence type="ECO:0000313" key="1">
    <source>
        <dbReference type="EMBL" id="MCP2371805.1"/>
    </source>
</evidence>
<dbReference type="InterPro" id="IPR009057">
    <property type="entry name" value="Homeodomain-like_sf"/>
</dbReference>
<dbReference type="InterPro" id="IPR036388">
    <property type="entry name" value="WH-like_DNA-bd_sf"/>
</dbReference>
<accession>A0A9X2GZ73</accession>
<evidence type="ECO:0000313" key="2">
    <source>
        <dbReference type="Proteomes" id="UP001139722"/>
    </source>
</evidence>
<sequence>MARPSKYPREVRERAVRMVVEVRPDYPSEYQAMTAVAGMLGIGSPETVRTWMRRQQVNAGVRPGLTTDAQAELKGTAEGLGDSLTCPTVWLPFSVWRSGVGWMVGPSIVRIRSG</sequence>
<name>A0A9X2GZ73_9MICO</name>
<keyword evidence="2" id="KW-1185">Reference proteome</keyword>
<comment type="caution">
    <text evidence="1">The sequence shown here is derived from an EMBL/GenBank/DDBJ whole genome shotgun (WGS) entry which is preliminary data.</text>
</comment>
<protein>
    <submittedName>
        <fullName evidence="1">Transposase-like protein</fullName>
    </submittedName>
</protein>
<reference evidence="1" key="1">
    <citation type="submission" date="2022-06" db="EMBL/GenBank/DDBJ databases">
        <title>Sequencing the genomes of 1000 actinobacteria strains.</title>
        <authorList>
            <person name="Klenk H.-P."/>
        </authorList>
    </citation>
    <scope>NUCLEOTIDE SEQUENCE</scope>
    <source>
        <strain evidence="1">DSM 22016</strain>
    </source>
</reference>
<dbReference type="EMBL" id="JAMZDY010000001">
    <property type="protein sequence ID" value="MCP2371805.1"/>
    <property type="molecule type" value="Genomic_DNA"/>
</dbReference>
<dbReference type="SUPFAM" id="SSF46689">
    <property type="entry name" value="Homeodomain-like"/>
    <property type="match status" value="1"/>
</dbReference>
<dbReference type="Proteomes" id="UP001139722">
    <property type="component" value="Unassembled WGS sequence"/>
</dbReference>
<proteinExistence type="predicted"/>
<gene>
    <name evidence="1" type="ORF">BJ978_002481</name>
</gene>
<dbReference type="Gene3D" id="1.10.10.10">
    <property type="entry name" value="Winged helix-like DNA-binding domain superfamily/Winged helix DNA-binding domain"/>
    <property type="match status" value="1"/>
</dbReference>
<dbReference type="AlphaFoldDB" id="A0A9X2GZ73"/>
<organism evidence="1 2">
    <name type="scientific">Agromyces terreus</name>
    <dbReference type="NCBI Taxonomy" id="424795"/>
    <lineage>
        <taxon>Bacteria</taxon>
        <taxon>Bacillati</taxon>
        <taxon>Actinomycetota</taxon>
        <taxon>Actinomycetes</taxon>
        <taxon>Micrococcales</taxon>
        <taxon>Microbacteriaceae</taxon>
        <taxon>Agromyces</taxon>
    </lineage>
</organism>